<evidence type="ECO:0000313" key="2">
    <source>
        <dbReference type="Proteomes" id="UP000004968"/>
    </source>
</evidence>
<organism evidence="1 2">
    <name type="scientific">Hungatella hathewayi DSM 13479</name>
    <dbReference type="NCBI Taxonomy" id="566550"/>
    <lineage>
        <taxon>Bacteria</taxon>
        <taxon>Bacillati</taxon>
        <taxon>Bacillota</taxon>
        <taxon>Clostridia</taxon>
        <taxon>Lachnospirales</taxon>
        <taxon>Lachnospiraceae</taxon>
        <taxon>Hungatella</taxon>
    </lineage>
</organism>
<evidence type="ECO:0000313" key="1">
    <source>
        <dbReference type="EMBL" id="EFC94328.1"/>
    </source>
</evidence>
<dbReference type="Proteomes" id="UP000004968">
    <property type="component" value="Unassembled WGS sequence"/>
</dbReference>
<name>D3AV28_9FIRM</name>
<dbReference type="EMBL" id="ACIO01001191">
    <property type="protein sequence ID" value="EFC94328.1"/>
    <property type="molecule type" value="Genomic_DNA"/>
</dbReference>
<sequence>MLESNQLQTDLQSVPTPHGTVHTVLRIQKLCTKKPPIHYE</sequence>
<comment type="caution">
    <text evidence="1">The sequence shown here is derived from an EMBL/GenBank/DDBJ whole genome shotgun (WGS) entry which is preliminary data.</text>
</comment>
<dbReference type="AlphaFoldDB" id="D3AV28"/>
<proteinExistence type="predicted"/>
<gene>
    <name evidence="1" type="ORF">CLOSTHATH_07500</name>
</gene>
<dbReference type="HOGENOM" id="CLU_3290830_0_0_9"/>
<protein>
    <submittedName>
        <fullName evidence="1">Uncharacterized protein</fullName>
    </submittedName>
</protein>
<accession>D3AV28</accession>
<reference evidence="1 2" key="1">
    <citation type="submission" date="2010-01" db="EMBL/GenBank/DDBJ databases">
        <authorList>
            <person name="Weinstock G."/>
            <person name="Sodergren E."/>
            <person name="Clifton S."/>
            <person name="Fulton L."/>
            <person name="Fulton B."/>
            <person name="Courtney L."/>
            <person name="Fronick C."/>
            <person name="Harrison M."/>
            <person name="Strong C."/>
            <person name="Farmer C."/>
            <person name="Delahaunty K."/>
            <person name="Markovic C."/>
            <person name="Hall O."/>
            <person name="Minx P."/>
            <person name="Tomlinson C."/>
            <person name="Mitreva M."/>
            <person name="Nelson J."/>
            <person name="Hou S."/>
            <person name="Wollam A."/>
            <person name="Pepin K.H."/>
            <person name="Johnson M."/>
            <person name="Bhonagiri V."/>
            <person name="Nash W.E."/>
            <person name="Warren W."/>
            <person name="Chinwalla A."/>
            <person name="Mardis E.R."/>
            <person name="Wilson R.K."/>
        </authorList>
    </citation>
    <scope>NUCLEOTIDE SEQUENCE [LARGE SCALE GENOMIC DNA]</scope>
    <source>
        <strain evidence="1 2">DSM 13479</strain>
    </source>
</reference>